<name>A0AAV3WB43_ACIJO</name>
<feature type="domain" description="HIT" evidence="2">
    <location>
        <begin position="51"/>
        <end position="120"/>
    </location>
</feature>
<dbReference type="PROSITE" id="PS51084">
    <property type="entry name" value="HIT_2"/>
    <property type="match status" value="1"/>
</dbReference>
<dbReference type="PIRSF" id="PIRSF000714">
    <property type="entry name" value="HIT"/>
    <property type="match status" value="1"/>
</dbReference>
<comment type="caution">
    <text evidence="1">Lacks conserved residue(s) required for the propagation of feature annotation.</text>
</comment>
<dbReference type="GO" id="GO:0003824">
    <property type="term" value="F:catalytic activity"/>
    <property type="evidence" value="ECO:0007669"/>
    <property type="project" value="InterPro"/>
</dbReference>
<dbReference type="AlphaFoldDB" id="A0AAV3WB43"/>
<reference evidence="3 4" key="1">
    <citation type="submission" date="2019-07" db="EMBL/GenBank/DDBJ databases">
        <title>Whole genome shotgun sequence of Acinetobacter johnsonii NBRC 102197.</title>
        <authorList>
            <person name="Hosoyama A."/>
            <person name="Uohara A."/>
            <person name="Ohji S."/>
            <person name="Ichikawa N."/>
        </authorList>
    </citation>
    <scope>NUCLEOTIDE SEQUENCE [LARGE SCALE GENOMIC DNA]</scope>
    <source>
        <strain evidence="3 4">NBRC 102197</strain>
    </source>
</reference>
<organism evidence="3 4">
    <name type="scientific">Acinetobacter johnsonii</name>
    <dbReference type="NCBI Taxonomy" id="40214"/>
    <lineage>
        <taxon>Bacteria</taxon>
        <taxon>Pseudomonadati</taxon>
        <taxon>Pseudomonadota</taxon>
        <taxon>Gammaproteobacteria</taxon>
        <taxon>Moraxellales</taxon>
        <taxon>Moraxellaceae</taxon>
        <taxon>Acinetobacter</taxon>
    </lineage>
</organism>
<dbReference type="EMBL" id="BJUJ01000028">
    <property type="protein sequence ID" value="GEK44070.1"/>
    <property type="molecule type" value="Genomic_DNA"/>
</dbReference>
<evidence type="ECO:0000313" key="3">
    <source>
        <dbReference type="EMBL" id="GEK44070.1"/>
    </source>
</evidence>
<comment type="caution">
    <text evidence="3">The sequence shown here is derived from an EMBL/GenBank/DDBJ whole genome shotgun (WGS) entry which is preliminary data.</text>
</comment>
<protein>
    <submittedName>
        <fullName evidence="3">Histidine triad domain protein</fullName>
    </submittedName>
</protein>
<dbReference type="Proteomes" id="UP000321274">
    <property type="component" value="Unassembled WGS sequence"/>
</dbReference>
<dbReference type="InterPro" id="IPR036265">
    <property type="entry name" value="HIT-like_sf"/>
</dbReference>
<proteinExistence type="predicted"/>
<dbReference type="Pfam" id="PF01230">
    <property type="entry name" value="HIT"/>
    <property type="match status" value="1"/>
</dbReference>
<gene>
    <name evidence="3" type="ORF">AJO04nite_13280</name>
</gene>
<sequence length="161" mass="18664">MDVIVLAIILICIIYKDMFSLHPQLAQDTFFVGDFPLSTCRLMNDMQFPWLILIPRVPGITELYELSQADQEQFLRESSWLSSQLARVFRADKMNVAALGNMVPQLHFHHVVRYQNDVAWPKPVWGTPAVPYSNEVLAHMRQTLMLALRGQGDMPFDWRMD</sequence>
<evidence type="ECO:0000256" key="1">
    <source>
        <dbReference type="PROSITE-ProRule" id="PRU00464"/>
    </source>
</evidence>
<dbReference type="InterPro" id="IPR026026">
    <property type="entry name" value="HIT_Hint"/>
</dbReference>
<evidence type="ECO:0000259" key="2">
    <source>
        <dbReference type="PROSITE" id="PS51084"/>
    </source>
</evidence>
<evidence type="ECO:0000313" key="4">
    <source>
        <dbReference type="Proteomes" id="UP000321274"/>
    </source>
</evidence>
<dbReference type="InterPro" id="IPR011146">
    <property type="entry name" value="HIT-like"/>
</dbReference>
<dbReference type="SUPFAM" id="SSF54197">
    <property type="entry name" value="HIT-like"/>
    <property type="match status" value="1"/>
</dbReference>
<dbReference type="Gene3D" id="3.30.428.10">
    <property type="entry name" value="HIT-like"/>
    <property type="match status" value="1"/>
</dbReference>
<accession>A0AAV3WB43</accession>